<sequence length="244" mass="27781">NTKLCGESTESDNLDGRHPTRNQCEKCVFSYSIPHEGSIYERPHLGHLNLGAHIKMGANNSPVLSIASYMNFMWTIGTLFPAATVSITGNVERKKKPWRRRYVRKLSSYAVKAIALMHERQSYTVHLSVASTQHRAGRKELCGADGLLACGVHVTTSATYEAPMRITHQKSRVKCNNNKRFRERWEVSNKENALMGMLIRSVKNSDRSMHIFTNEGNFLRKYNQFSQEQGIREQQFSSTQLLTS</sequence>
<feature type="non-terminal residue" evidence="2">
    <location>
        <position position="1"/>
    </location>
</feature>
<evidence type="ECO:0000256" key="1">
    <source>
        <dbReference type="SAM" id="Phobius"/>
    </source>
</evidence>
<keyword evidence="1" id="KW-1133">Transmembrane helix</keyword>
<dbReference type="EMBL" id="DF144366">
    <property type="protein sequence ID" value="GAA56761.1"/>
    <property type="molecule type" value="Genomic_DNA"/>
</dbReference>
<protein>
    <submittedName>
        <fullName evidence="2">Uncharacterized protein</fullName>
    </submittedName>
</protein>
<evidence type="ECO:0000313" key="3">
    <source>
        <dbReference type="Proteomes" id="UP000008909"/>
    </source>
</evidence>
<dbReference type="Proteomes" id="UP000008909">
    <property type="component" value="Unassembled WGS sequence"/>
</dbReference>
<accession>G7YUY1</accession>
<keyword evidence="1" id="KW-0812">Transmembrane</keyword>
<organism evidence="2 3">
    <name type="scientific">Clonorchis sinensis</name>
    <name type="common">Chinese liver fluke</name>
    <dbReference type="NCBI Taxonomy" id="79923"/>
    <lineage>
        <taxon>Eukaryota</taxon>
        <taxon>Metazoa</taxon>
        <taxon>Spiralia</taxon>
        <taxon>Lophotrochozoa</taxon>
        <taxon>Platyhelminthes</taxon>
        <taxon>Trematoda</taxon>
        <taxon>Digenea</taxon>
        <taxon>Opisthorchiida</taxon>
        <taxon>Opisthorchiata</taxon>
        <taxon>Opisthorchiidae</taxon>
        <taxon>Clonorchis</taxon>
    </lineage>
</organism>
<evidence type="ECO:0000313" key="2">
    <source>
        <dbReference type="EMBL" id="GAA56761.1"/>
    </source>
</evidence>
<keyword evidence="3" id="KW-1185">Reference proteome</keyword>
<reference key="2">
    <citation type="submission" date="2011-10" db="EMBL/GenBank/DDBJ databases">
        <title>The genome and transcriptome sequence of Clonorchis sinensis provide insights into the carcinogenic liver fluke.</title>
        <authorList>
            <person name="Wang X."/>
            <person name="Huang Y."/>
            <person name="Chen W."/>
            <person name="Liu H."/>
            <person name="Guo L."/>
            <person name="Chen Y."/>
            <person name="Luo F."/>
            <person name="Zhou W."/>
            <person name="Sun J."/>
            <person name="Mao Q."/>
            <person name="Liang P."/>
            <person name="Zhou C."/>
            <person name="Tian Y."/>
            <person name="Men J."/>
            <person name="Lv X."/>
            <person name="Huang L."/>
            <person name="Zhou J."/>
            <person name="Hu Y."/>
            <person name="Li R."/>
            <person name="Zhang F."/>
            <person name="Lei H."/>
            <person name="Li X."/>
            <person name="Hu X."/>
            <person name="Liang C."/>
            <person name="Xu J."/>
            <person name="Wu Z."/>
            <person name="Yu X."/>
        </authorList>
    </citation>
    <scope>NUCLEOTIDE SEQUENCE</scope>
    <source>
        <strain>Henan</strain>
    </source>
</reference>
<name>G7YUY1_CLOSI</name>
<dbReference type="AlphaFoldDB" id="G7YUY1"/>
<keyword evidence="1" id="KW-0472">Membrane</keyword>
<feature type="transmembrane region" description="Helical" evidence="1">
    <location>
        <begin position="72"/>
        <end position="91"/>
    </location>
</feature>
<reference evidence="2" key="1">
    <citation type="journal article" date="2011" name="Genome Biol.">
        <title>The draft genome of the carcinogenic human liver fluke Clonorchis sinensis.</title>
        <authorList>
            <person name="Wang X."/>
            <person name="Chen W."/>
            <person name="Huang Y."/>
            <person name="Sun J."/>
            <person name="Men J."/>
            <person name="Liu H."/>
            <person name="Luo F."/>
            <person name="Guo L."/>
            <person name="Lv X."/>
            <person name="Deng C."/>
            <person name="Zhou C."/>
            <person name="Fan Y."/>
            <person name="Li X."/>
            <person name="Huang L."/>
            <person name="Hu Y."/>
            <person name="Liang C."/>
            <person name="Hu X."/>
            <person name="Xu J."/>
            <person name="Yu X."/>
        </authorList>
    </citation>
    <scope>NUCLEOTIDE SEQUENCE [LARGE SCALE GENOMIC DNA]</scope>
    <source>
        <strain evidence="2">Henan</strain>
    </source>
</reference>
<gene>
    <name evidence="2" type="ORF">CLF_111470</name>
</gene>
<proteinExistence type="predicted"/>